<feature type="transmembrane region" description="Helical" evidence="1">
    <location>
        <begin position="484"/>
        <end position="508"/>
    </location>
</feature>
<dbReference type="AlphaFoldDB" id="A0A7J6MKC9"/>
<protein>
    <submittedName>
        <fullName evidence="2">Uncharacterized protein</fullName>
    </submittedName>
</protein>
<gene>
    <name evidence="2" type="ORF">FOL47_000992</name>
</gene>
<organism evidence="2 3">
    <name type="scientific">Perkinsus chesapeaki</name>
    <name type="common">Clam parasite</name>
    <name type="synonym">Perkinsus andrewsi</name>
    <dbReference type="NCBI Taxonomy" id="330153"/>
    <lineage>
        <taxon>Eukaryota</taxon>
        <taxon>Sar</taxon>
        <taxon>Alveolata</taxon>
        <taxon>Perkinsozoa</taxon>
        <taxon>Perkinsea</taxon>
        <taxon>Perkinsida</taxon>
        <taxon>Perkinsidae</taxon>
        <taxon>Perkinsus</taxon>
    </lineage>
</organism>
<keyword evidence="1" id="KW-1133">Transmembrane helix</keyword>
<evidence type="ECO:0000256" key="1">
    <source>
        <dbReference type="SAM" id="Phobius"/>
    </source>
</evidence>
<keyword evidence="1" id="KW-0812">Transmembrane</keyword>
<evidence type="ECO:0000313" key="3">
    <source>
        <dbReference type="Proteomes" id="UP000591131"/>
    </source>
</evidence>
<keyword evidence="1" id="KW-0472">Membrane</keyword>
<comment type="caution">
    <text evidence="2">The sequence shown here is derived from an EMBL/GenBank/DDBJ whole genome shotgun (WGS) entry which is preliminary data.</text>
</comment>
<sequence>MKPSAGLMSPFHLTVLYLYVAYYLTTVLVSAAAAASFAPARGAAGVNGRSAKLSTRSLEGRRRSLHIIVERVVDAGDEVSLNFDLTVEATANVANEYLCQLPNSTELFAQAGYRFLAIDETQSMEKVQVTACERSDADGSGTVPPLPEQPEALAFGCSAFQANSAMGPNELCMAEGREAYDYFKSPVPAGFDSQCNCAQATRCKDGVSWPVNKEGNTYPGTTAETAWWEATRDNEWKYETAVCTITGCSCWLACTSQEYDPCKKEFLGDGELTVNQMNQYLYEGYPLPPTHEDTGSSKDVSVKPDYRVRYKVTGYADMKAAVADAARIRKLAPDLGASVQMAFDTAANVSLTEENSIEMLQVDSPISSGDSQAMLGTFSYVGILPSTFQACASNVAISAFARENRNTQVAVESDTSEVKVYTEVPADGDGQGSEEAMEGLITGKLLRSCASPASINKNDIPVIEMEKAPEPTNPPSKDSSSLPWYAWFLIAIGIVLVIAAAVYIWWVLSSRRKHRESRIKLAEADESGSGEGGLIAPATGYIDDDADMATVTGIGSISTHARLPSSNTQRTSPAVEVPTAVVSVNADGSLTPRLPLAPKNPQMKSPSSLIMMTPDSHCGQWDRLRSHEAPY</sequence>
<reference evidence="2 3" key="1">
    <citation type="submission" date="2020-04" db="EMBL/GenBank/DDBJ databases">
        <title>Perkinsus chesapeaki whole genome sequence.</title>
        <authorList>
            <person name="Bogema D.R."/>
        </authorList>
    </citation>
    <scope>NUCLEOTIDE SEQUENCE [LARGE SCALE GENOMIC DNA]</scope>
    <source>
        <strain evidence="2">ATCC PRA-425</strain>
    </source>
</reference>
<proteinExistence type="predicted"/>
<accession>A0A7J6MKC9</accession>
<keyword evidence="3" id="KW-1185">Reference proteome</keyword>
<dbReference type="EMBL" id="JAAPAO010000121">
    <property type="protein sequence ID" value="KAF4672052.1"/>
    <property type="molecule type" value="Genomic_DNA"/>
</dbReference>
<name>A0A7J6MKC9_PERCH</name>
<dbReference type="OrthoDB" id="438029at2759"/>
<dbReference type="Proteomes" id="UP000591131">
    <property type="component" value="Unassembled WGS sequence"/>
</dbReference>
<evidence type="ECO:0000313" key="2">
    <source>
        <dbReference type="EMBL" id="KAF4672052.1"/>
    </source>
</evidence>